<dbReference type="AlphaFoldDB" id="A0A4Y7SY37"/>
<protein>
    <submittedName>
        <fullName evidence="2">Uncharacterized protein</fullName>
    </submittedName>
</protein>
<evidence type="ECO:0000313" key="3">
    <source>
        <dbReference type="Proteomes" id="UP000298030"/>
    </source>
</evidence>
<keyword evidence="3" id="KW-1185">Reference proteome</keyword>
<accession>A0A4Y7SY37</accession>
<dbReference type="Proteomes" id="UP000298030">
    <property type="component" value="Unassembled WGS sequence"/>
</dbReference>
<reference evidence="2 3" key="1">
    <citation type="journal article" date="2019" name="Nat. Ecol. Evol.">
        <title>Megaphylogeny resolves global patterns of mushroom evolution.</title>
        <authorList>
            <person name="Varga T."/>
            <person name="Krizsan K."/>
            <person name="Foldi C."/>
            <person name="Dima B."/>
            <person name="Sanchez-Garcia M."/>
            <person name="Sanchez-Ramirez S."/>
            <person name="Szollosi G.J."/>
            <person name="Szarkandi J.G."/>
            <person name="Papp V."/>
            <person name="Albert L."/>
            <person name="Andreopoulos W."/>
            <person name="Angelini C."/>
            <person name="Antonin V."/>
            <person name="Barry K.W."/>
            <person name="Bougher N.L."/>
            <person name="Buchanan P."/>
            <person name="Buyck B."/>
            <person name="Bense V."/>
            <person name="Catcheside P."/>
            <person name="Chovatia M."/>
            <person name="Cooper J."/>
            <person name="Damon W."/>
            <person name="Desjardin D."/>
            <person name="Finy P."/>
            <person name="Geml J."/>
            <person name="Haridas S."/>
            <person name="Hughes K."/>
            <person name="Justo A."/>
            <person name="Karasinski D."/>
            <person name="Kautmanova I."/>
            <person name="Kiss B."/>
            <person name="Kocsube S."/>
            <person name="Kotiranta H."/>
            <person name="LaButti K.M."/>
            <person name="Lechner B.E."/>
            <person name="Liimatainen K."/>
            <person name="Lipzen A."/>
            <person name="Lukacs Z."/>
            <person name="Mihaltcheva S."/>
            <person name="Morgado L.N."/>
            <person name="Niskanen T."/>
            <person name="Noordeloos M.E."/>
            <person name="Ohm R.A."/>
            <person name="Ortiz-Santana B."/>
            <person name="Ovrebo C."/>
            <person name="Racz N."/>
            <person name="Riley R."/>
            <person name="Savchenko A."/>
            <person name="Shiryaev A."/>
            <person name="Soop K."/>
            <person name="Spirin V."/>
            <person name="Szebenyi C."/>
            <person name="Tomsovsky M."/>
            <person name="Tulloss R.E."/>
            <person name="Uehling J."/>
            <person name="Grigoriev I.V."/>
            <person name="Vagvolgyi C."/>
            <person name="Papp T."/>
            <person name="Martin F.M."/>
            <person name="Miettinen O."/>
            <person name="Hibbett D.S."/>
            <person name="Nagy L.G."/>
        </authorList>
    </citation>
    <scope>NUCLEOTIDE SEQUENCE [LARGE SCALE GENOMIC DNA]</scope>
    <source>
        <strain evidence="2 3">FP101781</strain>
    </source>
</reference>
<dbReference type="OrthoDB" id="3018573at2759"/>
<organism evidence="2 3">
    <name type="scientific">Coprinellus micaceus</name>
    <name type="common">Glistening ink-cap mushroom</name>
    <name type="synonym">Coprinus micaceus</name>
    <dbReference type="NCBI Taxonomy" id="71717"/>
    <lineage>
        <taxon>Eukaryota</taxon>
        <taxon>Fungi</taxon>
        <taxon>Dikarya</taxon>
        <taxon>Basidiomycota</taxon>
        <taxon>Agaricomycotina</taxon>
        <taxon>Agaricomycetes</taxon>
        <taxon>Agaricomycetidae</taxon>
        <taxon>Agaricales</taxon>
        <taxon>Agaricineae</taxon>
        <taxon>Psathyrellaceae</taxon>
        <taxon>Coprinellus</taxon>
    </lineage>
</organism>
<name>A0A4Y7SY37_COPMI</name>
<proteinExistence type="predicted"/>
<dbReference type="EMBL" id="QPFP01000045">
    <property type="protein sequence ID" value="TEB26786.1"/>
    <property type="molecule type" value="Genomic_DNA"/>
</dbReference>
<comment type="caution">
    <text evidence="2">The sequence shown here is derived from an EMBL/GenBank/DDBJ whole genome shotgun (WGS) entry which is preliminary data.</text>
</comment>
<evidence type="ECO:0000313" key="2">
    <source>
        <dbReference type="EMBL" id="TEB26786.1"/>
    </source>
</evidence>
<evidence type="ECO:0000256" key="1">
    <source>
        <dbReference type="SAM" id="MobiDB-lite"/>
    </source>
</evidence>
<feature type="region of interest" description="Disordered" evidence="1">
    <location>
        <begin position="192"/>
        <end position="220"/>
    </location>
</feature>
<sequence>MNPFGWQLDVGSELLTGGDVVLNAGSLMLEQASKAKLRAVAVCSETIEGMEQGTLVDKIVIDLPSCSLEMLETEMDINDEPVLPSRPLTPPEITQKEGVPKCTHVKVALDALKKKTLVAKLSWNTGVKEQNEACRIKHLKVLLTPATHSAAATIVSDAESYLTIVEAEVQTLEWINEKITLRLLKKKVKCEQENKRSHKAEKRKAEEEEEKAESKATKLRKSQYHAPPLTVVGSRSSCQEILYPFPDLLHQTASYSHLPMSIFTNKNLKIINESIGVIPRMKLNDESMLILNFNNPSKLMSCSLDISRDKTLDSNPHTWCKIHMNHHRFQLKRDPPGLEPENSDYWTQVYMFVLRLPNFNNKFLAIVVTELETRLNHMNIEWKFNQVKFENVWIYPKKQWKISREKLYVKYQSREQ</sequence>
<gene>
    <name evidence="2" type="ORF">FA13DRAFT_1712965</name>
</gene>